<dbReference type="KEGG" id="ccl:Clocl_3959"/>
<reference evidence="4" key="1">
    <citation type="submission" date="2011-12" db="EMBL/GenBank/DDBJ databases">
        <title>Complete sequence of Clostridium clariflavum DSM 19732.</title>
        <authorList>
            <consortium name="US DOE Joint Genome Institute"/>
            <person name="Lucas S."/>
            <person name="Han J."/>
            <person name="Lapidus A."/>
            <person name="Cheng J.-F."/>
            <person name="Goodwin L."/>
            <person name="Pitluck S."/>
            <person name="Peters L."/>
            <person name="Teshima H."/>
            <person name="Detter J.C."/>
            <person name="Han C."/>
            <person name="Tapia R."/>
            <person name="Land M."/>
            <person name="Hauser L."/>
            <person name="Kyrpides N."/>
            <person name="Ivanova N."/>
            <person name="Pagani I."/>
            <person name="Kitzmiller T."/>
            <person name="Lynd L."/>
            <person name="Izquierdo J."/>
            <person name="Woyke T."/>
        </authorList>
    </citation>
    <scope>NUCLEOTIDE SEQUENCE [LARGE SCALE GENOMIC DNA]</scope>
    <source>
        <strain evidence="4">DSM 19732 / NBRC 101661 / EBR45</strain>
    </source>
</reference>
<protein>
    <submittedName>
        <fullName evidence="3">Glycosyltransferase</fullName>
    </submittedName>
</protein>
<dbReference type="SUPFAM" id="SSF53756">
    <property type="entry name" value="UDP-Glycosyltransferase/glycogen phosphorylase"/>
    <property type="match status" value="1"/>
</dbReference>
<dbReference type="Pfam" id="PF11997">
    <property type="entry name" value="DUF3492"/>
    <property type="match status" value="1"/>
</dbReference>
<dbReference type="GO" id="GO:0016757">
    <property type="term" value="F:glycosyltransferase activity"/>
    <property type="evidence" value="ECO:0007669"/>
    <property type="project" value="InterPro"/>
</dbReference>
<dbReference type="eggNOG" id="COG0438">
    <property type="taxonomic scope" value="Bacteria"/>
</dbReference>
<dbReference type="InterPro" id="IPR047691">
    <property type="entry name" value="PelF-like"/>
</dbReference>
<name>G8M379_ACECE</name>
<dbReference type="Proteomes" id="UP000005435">
    <property type="component" value="Chromosome"/>
</dbReference>
<evidence type="ECO:0000313" key="4">
    <source>
        <dbReference type="Proteomes" id="UP000005435"/>
    </source>
</evidence>
<dbReference type="Gene3D" id="3.40.50.2000">
    <property type="entry name" value="Glycogen Phosphorylase B"/>
    <property type="match status" value="2"/>
</dbReference>
<evidence type="ECO:0000259" key="2">
    <source>
        <dbReference type="Pfam" id="PF11997"/>
    </source>
</evidence>
<evidence type="ECO:0000313" key="3">
    <source>
        <dbReference type="EMBL" id="AEV70399.1"/>
    </source>
</evidence>
<reference evidence="3 4" key="2">
    <citation type="journal article" date="2012" name="Stand. Genomic Sci.">
        <title>Complete Genome Sequence of Clostridium clariflavum DSM 19732.</title>
        <authorList>
            <person name="Izquierdo J.A."/>
            <person name="Goodwin L."/>
            <person name="Davenport K.W."/>
            <person name="Teshima H."/>
            <person name="Bruce D."/>
            <person name="Detter C."/>
            <person name="Tapia R."/>
            <person name="Han S."/>
            <person name="Land M."/>
            <person name="Hauser L."/>
            <person name="Jeffries C.D."/>
            <person name="Han J."/>
            <person name="Pitluck S."/>
            <person name="Nolan M."/>
            <person name="Chen A."/>
            <person name="Huntemann M."/>
            <person name="Mavromatis K."/>
            <person name="Mikhailova N."/>
            <person name="Liolios K."/>
            <person name="Woyke T."/>
            <person name="Lynd L.R."/>
        </authorList>
    </citation>
    <scope>NUCLEOTIDE SEQUENCE [LARGE SCALE GENOMIC DNA]</scope>
    <source>
        <strain evidence="4">DSM 19732 / NBRC 101661 / EBR45</strain>
    </source>
</reference>
<organism evidence="3 4">
    <name type="scientific">Acetivibrio clariflavus (strain DSM 19732 / NBRC 101661 / EBR45)</name>
    <name type="common">Clostridium clariflavum</name>
    <dbReference type="NCBI Taxonomy" id="720554"/>
    <lineage>
        <taxon>Bacteria</taxon>
        <taxon>Bacillati</taxon>
        <taxon>Bacillota</taxon>
        <taxon>Clostridia</taxon>
        <taxon>Eubacteriales</taxon>
        <taxon>Oscillospiraceae</taxon>
        <taxon>Acetivibrio</taxon>
    </lineage>
</organism>
<dbReference type="InterPro" id="IPR001296">
    <property type="entry name" value="Glyco_trans_1"/>
</dbReference>
<keyword evidence="4" id="KW-1185">Reference proteome</keyword>
<evidence type="ECO:0000259" key="1">
    <source>
        <dbReference type="Pfam" id="PF00534"/>
    </source>
</evidence>
<feature type="domain" description="DUF3492" evidence="2">
    <location>
        <begin position="1"/>
        <end position="260"/>
    </location>
</feature>
<keyword evidence="3" id="KW-0808">Transferase</keyword>
<gene>
    <name evidence="3" type="ordered locus">Clocl_3959</name>
</gene>
<dbReference type="Pfam" id="PF00534">
    <property type="entry name" value="Glycos_transf_1"/>
    <property type="match status" value="1"/>
</dbReference>
<dbReference type="PANTHER" id="PTHR12526:SF608">
    <property type="entry name" value="PELF"/>
    <property type="match status" value="1"/>
</dbReference>
<proteinExistence type="predicted"/>
<sequence length="474" mass="55089">MNLCFIAEGSYPYMTGGISSWMNIYMKCFPDYKLSLYTIAARESDKGKFVCKIPENMIHIEEVFLDTPLKKKPKRFPSRIVKSSKQQELLIKHFSGEKVDWAQVFDFVDKLKKYRLIDFFNSADFYEIVDYIYNKDFQNAPYNDFLWSIRTMFIYEFHVLQGHVPEADIYHSVSAGFPGIVGSKIRYNSKKPFILTEHGIYVREREEEILKSDFILGYIKELWIKYFRSMSLCAYNFADKIVSQFQRNREVQIEFGADREKTVIIPNGMNTEDYNFPEQDRIYGDDFVVGTIARIVPIKDIITLVRAFEKAQQLYDDKMRLVIVGPNDEDPQYSRYVLDYVEKRNIQNITFTGKVDYETYLKSLYSFDVFILTSISEGQPLSLLEAMASGKPAIVTDVGSCSEIVLGTFDNIGEAGIVARVMDSDALGEAIVKLAKNKDLRMKMGQAARKRVQQYYTIDYMGSSYRKLYEDLKR</sequence>
<dbReference type="STRING" id="720554.Clocl_3959"/>
<dbReference type="NCBIfam" id="NF038011">
    <property type="entry name" value="PelF"/>
    <property type="match status" value="1"/>
</dbReference>
<feature type="domain" description="Glycosyl transferase family 1" evidence="1">
    <location>
        <begin position="277"/>
        <end position="451"/>
    </location>
</feature>
<dbReference type="InterPro" id="IPR022622">
    <property type="entry name" value="DUF3492"/>
</dbReference>
<dbReference type="EMBL" id="CP003065">
    <property type="protein sequence ID" value="AEV70399.1"/>
    <property type="molecule type" value="Genomic_DNA"/>
</dbReference>
<accession>G8M379</accession>
<dbReference type="RefSeq" id="WP_014256899.1">
    <property type="nucleotide sequence ID" value="NC_016627.1"/>
</dbReference>
<dbReference type="HOGENOM" id="CLU_009583_32_1_9"/>
<dbReference type="AlphaFoldDB" id="G8M379"/>
<dbReference type="PANTHER" id="PTHR12526">
    <property type="entry name" value="GLYCOSYLTRANSFERASE"/>
    <property type="match status" value="1"/>
</dbReference>